<dbReference type="Gene3D" id="2.60.40.10">
    <property type="entry name" value="Immunoglobulins"/>
    <property type="match status" value="2"/>
</dbReference>
<evidence type="ECO:0000256" key="1">
    <source>
        <dbReference type="SAM" id="MobiDB-lite"/>
    </source>
</evidence>
<feature type="region of interest" description="Disordered" evidence="1">
    <location>
        <begin position="3262"/>
        <end position="3306"/>
    </location>
</feature>
<gene>
    <name evidence="4" type="ORF">K5P26_09080</name>
</gene>
<dbReference type="RefSeq" id="WP_222136573.1">
    <property type="nucleotide sequence ID" value="NZ_JAILXK010000002.1"/>
</dbReference>
<evidence type="ECO:0000259" key="3">
    <source>
        <dbReference type="Pfam" id="PF19116"/>
    </source>
</evidence>
<reference evidence="4" key="1">
    <citation type="submission" date="2021-08" db="EMBL/GenBank/DDBJ databases">
        <title>Sphingopyxis panaciterrulae sp. nov., isolated from the surface water of the Yellow Sea.</title>
        <authorList>
            <person name="Gao Z."/>
            <person name="Zhang D."/>
            <person name="Zhang A."/>
        </authorList>
    </citation>
    <scope>NUCLEOTIDE SEQUENCE</scope>
    <source>
        <strain evidence="4">XHP0097</strain>
    </source>
</reference>
<feature type="region of interest" description="Disordered" evidence="1">
    <location>
        <begin position="453"/>
        <end position="478"/>
    </location>
</feature>
<feature type="region of interest" description="Disordered" evidence="1">
    <location>
        <begin position="1"/>
        <end position="23"/>
    </location>
</feature>
<feature type="domain" description="DUF5801" evidence="3">
    <location>
        <begin position="2017"/>
        <end position="2169"/>
    </location>
</feature>
<dbReference type="NCBIfam" id="TIGR01965">
    <property type="entry name" value="VCBS_repeat"/>
    <property type="match status" value="2"/>
</dbReference>
<feature type="compositionally biased region" description="Polar residues" evidence="1">
    <location>
        <begin position="193"/>
        <end position="207"/>
    </location>
</feature>
<feature type="domain" description="DUF5801" evidence="3">
    <location>
        <begin position="2190"/>
        <end position="2334"/>
    </location>
</feature>
<keyword evidence="5" id="KW-1185">Reference proteome</keyword>
<feature type="compositionally biased region" description="Polar residues" evidence="1">
    <location>
        <begin position="999"/>
        <end position="1008"/>
    </location>
</feature>
<dbReference type="InterPro" id="IPR010221">
    <property type="entry name" value="VCBS_dom"/>
</dbReference>
<dbReference type="Pfam" id="PF19116">
    <property type="entry name" value="DUF5801"/>
    <property type="match status" value="6"/>
</dbReference>
<feature type="region of interest" description="Disordered" evidence="1">
    <location>
        <begin position="989"/>
        <end position="1008"/>
    </location>
</feature>
<dbReference type="InterPro" id="IPR013783">
    <property type="entry name" value="Ig-like_fold"/>
</dbReference>
<evidence type="ECO:0000259" key="2">
    <source>
        <dbReference type="Pfam" id="PF17803"/>
    </source>
</evidence>
<feature type="domain" description="DUF5801" evidence="3">
    <location>
        <begin position="2392"/>
        <end position="2520"/>
    </location>
</feature>
<evidence type="ECO:0000313" key="5">
    <source>
        <dbReference type="Proteomes" id="UP001166571"/>
    </source>
</evidence>
<dbReference type="Proteomes" id="UP001166571">
    <property type="component" value="Unassembled WGS sequence"/>
</dbReference>
<name>A0ABS7ME26_9SPHN</name>
<dbReference type="Gene3D" id="2.60.40.2810">
    <property type="match status" value="1"/>
</dbReference>
<feature type="region of interest" description="Disordered" evidence="1">
    <location>
        <begin position="193"/>
        <end position="230"/>
    </location>
</feature>
<sequence>MDAFDNPARGANGLSRADGDVTGTATASGEARAIAPTALADAAAGITAAASAIPLAIQAVLVPDAQGRITLPAGVSIDDISVSGPDLIITLPDGQVIVVPNGAVAIPAIVVDGNTVPASTVAQLLEGLDEFNPEAGLRSSGGNFADPEGAIQDAYDLGDLLPYTELAFPAPRDEELIPDRLIPDEDATVVIQTPDQPAGSTDATSSVDEAGLPARGSEPAGSNSAATSETTSGTIVIDAPDGLASVTINGTAVTSVGQTIATPLGTLTITSIAPGAIGYSYTLADNTDANANPTDVFTVVVTDTDGDTASANLTISVIDDVPTARADTDAVAPATYTAETGNVISGAGTTSGAAGADTQGADGATLTGIVAGTGTAFVAPGTAIAGQYGTLTINGDGSYSYVRAPDTPGGVNDVFTYRLADGDGDTSTATLTISIGDSPAIITFVPTQGAGTLVDESQLPPRPDETPGSEFDGDDESTTGTITFTSPDGVQSVTINGVAVTPGALPQTIFTDATGTLVVNSYAYDPVTGQGSITYTYTLADNTADPDGTTVSFDVVVTDLDGDSAPAVLNIDIVDDVPIARDDADSVTEDGPVVADGNLLTGTGGSDANATDGVADTQGADGASVTAIAGGSVGTPFATAYGTLTVNADGSYTYALNNALQPVQGLSAGETLSESFVYTITDGDGDTSTATLTITINGADDGVTITGLDADGGELTVDEDDLPNGSSPDDAALTQGGSFSISTPDGLGNVSVGGTQVVTNGVFTAGSATSPLGTVNITGFTPVIGADGSVIGGSFTYEYVLSANTLTHGSAGEDSVTDSFAVTVTDSDGSVGTASLDVNIVDDVPTARDDADNVTEDGPLVADGNLLTGTGGSDANATDGVADTQGADGASVTAIAGGSVGTPFATAYGTLTVNADGSYTYALNNALQPVQGLSAGETLSESFVYTITDGDGDTSTATLTITINGADDGVTITGLDGAGAELAFDEDDLPARPNEAAGSDTTPEPVTDGGNFSVSTPDGMGNVVLDSFNGSPIGPLTLVTADGSFTPQMVVTAYGTLSITGFTPVIGADGSVIGGSFTYSYTLSDNRTDHGAAGEDNVADSIGVTVTDIDGSNASATIDIQITDDVPTAIDDFLLQPVENAPVTIDVLANDVQGADSVQSGTVALVDGTLTGSGTLVNNGDGSFTYTQAPGEVGEISFQYQITDGDGDTSTATATIMLVADSTPQIRSADNVTVDEDGLPLANADDGLPGEVTSTGSTSANGTIVVDFGGDVPAVLAGSIVLDDSAALDTQLTVGGVPVTFAKDGADLVGSVGATEVIRIALTTATSGPGANEVTYGYTVTLSAAIDQSAPGSEDSDMLSGIGFTVTDNDGSTASGSFVVTIVDDIPTLAVSDTPTNATEGGPAVNGTWTLDAGADGVTSVTVTFGAGSDTLSLAPGNSVVIVQPTGTLTVNSDGTFSFLAAGDQNNNPNPSATFTLSAVDRDGDPTSDSLTITIDDGADPTGGGTLTLTVDEAAIDGIGRTPASDAETDSGMLSFSAGSDTLSNFMFDGTAGLVANLDGAGTDLFWSISPDGQTITGSLTDGGPAAITISLSAPASLAPGMTGNATVTVTIADNLPHALAMAAQTQSLGTVTVKATDTDGDMATGTVTINVTDDIPTVSAVDGSANALIVDDSDLATDASADFGFGQPGSLFNVAFNADGPAATDSVTYALGVKSPGVASGLVDTATNEAVVLTLESGAVVGRTSGTNDIVFVLSVDANGTVTLDQQRAVFHSPDSGPDQSAFLSAADLVTLTATVTDSDGDQASATANIGGALTFKDDGVSIDINVTGEAAVVLTTQDAATIGAASDSDVSTANFGSVFSFANADFGADGPGAISWSYALTLFGANGTDSGLDSNGASINLFNDGGTIVGSTAASLGDIDPGNTIFTISVNAGDGTVTLTQFAQIDHELPGVGSNFDSQIATLADELVRLTGTVTITDKDGDSDSDSQSIDLGHNIRFADDGPDIDVTLKAGAELRIDETDGVTAAGTEVDPVGGNLGSATIAATDLFTVTLDAGADTPASYSYAFVLGGVNPDSGYRISSDDEVIRLYQTAPGTVEGRGETSGDVAFTFTVAADGTVTMTQFIAIEHGDTGSHDESSPGMNAGALLLEVKATDFDGDFDTDTVDLGSIIRIEDDGPSISNVGGSGSVTLDETGGLDVNVTSLAAVITATLAFGADGPAAANSTVYGLALSGGAASGIATAVGDFPITLVATSPTTITGRYTDGGGIEQDAFTVTINTDGTITVSQFVALEHLQDGDTPLHNDALTLDGLITASIRITDSDGDSVDATKEIGGQISFLDDGPSVSATAAGAVLVQNDESATNSMVAQLDTGSIAIGNDPDVAGAGAISRATSSGAVVNATPLYGTDGAAATGALSYSLTVINAVSGLSVTDGSPINLVVQGNVIVGQVSGGAFDGLAAFAIAIDPATGVVTVEQYLSLDHPDTANPDDTVQLVANSLGVVVTATDSDGDFALSDTVDISAQIRFDDDGPQAMVSAAGLSLAHDETPGIDGDAQDVAGPLSIFDGVANKGDDPDVAGTVIGFARDAGALSSAGSTTGSDGGTISFGLSLSSSGVDSGLDTTDGQNILLYLESGIVVGRVGGPAGAAAFAIAVEADGSVNLVQYLSIKHPTPGASHDESLSIVNGAVLATVTVTDGDGDTSSASTPIGGLISFQDDGPVLTPTDGPEMLTLLNQAGSASGSFMAAFGADGSSGFNITGPVINGITYTETDVTDGSGNFLRTELLAETADGTDVFKITVNADGTYTFDLITPNAATEEEISFAKLGAGGPGFRELDDDPNTALNEAGRVEFQSNGSGVNASTPGFGVSNQWTDQGEWFELEFHNPGNFGVNDAPQTNADLLNSVTLNVQQVASGPVDFTWTATRYNPDGTIAATETGNFTVSAAGDVTIDPSIEFSVLRIDNVDTDPQARVRFSTDVSVSRTVLPPDQTYVFDVVGTDGDADTSNVLQISVFIDEPSVPPIVLDLDGDGVEFLSASAGVSVDYFGDGTPVPTAWVGPDDGLLAFDANGNGRVDNGSEIVFGGNGLTDLQGLAAKYDSNGDGLLTSADAGWAGFGVWRDANSNGVSDDGEFQSLDDAGIVSINLQSDGQPYSAADGDVHVFGETSYQLADGTVRTAADAAFAYGKAGGTSTVRTQDRPASAVPLSDALVAASLVAMVHAVQPERADAASIADSEVAGVIGGSGAAHSVDTGTAHATKMMADDPLLGSAEPRADEPASRNLGGGDDSSSASSVTGHGADASYQHAASGPEWSGSEALFDHFAPAANDGAMSMDGLLSLGLAAIDARIAARDVAADDPAAARVLAEAIDGGESVDRLIDAVTGAAAVPDGHAAPVDLARMLDAHVVGGEMAGIFHPPADFDLQQIAAA</sequence>
<evidence type="ECO:0000313" key="4">
    <source>
        <dbReference type="EMBL" id="MBY4637289.1"/>
    </source>
</evidence>
<comment type="caution">
    <text evidence="4">The sequence shown here is derived from an EMBL/GenBank/DDBJ whole genome shotgun (WGS) entry which is preliminary data.</text>
</comment>
<dbReference type="Pfam" id="PF17803">
    <property type="entry name" value="Cadherin_4"/>
    <property type="match status" value="1"/>
</dbReference>
<protein>
    <submittedName>
        <fullName evidence="4">DUF5801 domain-containing protein</fullName>
    </submittedName>
</protein>
<feature type="domain" description="RapA2 cadherin-like" evidence="2">
    <location>
        <begin position="833"/>
        <end position="921"/>
    </location>
</feature>
<dbReference type="InterPro" id="IPR043824">
    <property type="entry name" value="DUF5801"/>
</dbReference>
<organism evidence="4 5">
    <name type="scientific">Sphingopyxis jiangsuensis</name>
    <dbReference type="NCBI Taxonomy" id="2871171"/>
    <lineage>
        <taxon>Bacteria</taxon>
        <taxon>Pseudomonadati</taxon>
        <taxon>Pseudomonadota</taxon>
        <taxon>Alphaproteobacteria</taxon>
        <taxon>Sphingomonadales</taxon>
        <taxon>Sphingomonadaceae</taxon>
        <taxon>Sphingopyxis</taxon>
    </lineage>
</organism>
<dbReference type="Pfam" id="PF17963">
    <property type="entry name" value="Big_9"/>
    <property type="match status" value="3"/>
</dbReference>
<feature type="domain" description="DUF5801" evidence="3">
    <location>
        <begin position="1669"/>
        <end position="1812"/>
    </location>
</feature>
<feature type="domain" description="DUF5801" evidence="3">
    <location>
        <begin position="2542"/>
        <end position="2708"/>
    </location>
</feature>
<dbReference type="EMBL" id="JAILXK010000002">
    <property type="protein sequence ID" value="MBY4637289.1"/>
    <property type="molecule type" value="Genomic_DNA"/>
</dbReference>
<feature type="domain" description="DUF5801" evidence="3">
    <location>
        <begin position="1848"/>
        <end position="1992"/>
    </location>
</feature>
<proteinExistence type="predicted"/>
<feature type="compositionally biased region" description="Low complexity" evidence="1">
    <location>
        <begin position="3283"/>
        <end position="3295"/>
    </location>
</feature>
<accession>A0ABS7ME26</accession>
<feature type="compositionally biased region" description="Polar residues" evidence="1">
    <location>
        <begin position="220"/>
        <end position="230"/>
    </location>
</feature>
<dbReference type="InterPro" id="IPR040853">
    <property type="entry name" value="RapA2_cadherin-like"/>
</dbReference>